<dbReference type="Gene3D" id="2.40.10.340">
    <property type="entry name" value="Rod shape-determining protein MreC, domain 1"/>
    <property type="match status" value="1"/>
</dbReference>
<keyword evidence="3 5" id="KW-0133">Cell shape</keyword>
<keyword evidence="7" id="KW-0812">Transmembrane</keyword>
<dbReference type="PANTHER" id="PTHR34138:SF1">
    <property type="entry name" value="CELL SHAPE-DETERMINING PROTEIN MREC"/>
    <property type="match status" value="1"/>
</dbReference>
<evidence type="ECO:0000256" key="2">
    <source>
        <dbReference type="ARBA" id="ARBA00013855"/>
    </source>
</evidence>
<organism evidence="9 10">
    <name type="scientific">Latilactobacillus fuchuensis DSM 14340 = JCM 11249</name>
    <dbReference type="NCBI Taxonomy" id="1423747"/>
    <lineage>
        <taxon>Bacteria</taxon>
        <taxon>Bacillati</taxon>
        <taxon>Bacillota</taxon>
        <taxon>Bacilli</taxon>
        <taxon>Lactobacillales</taxon>
        <taxon>Lactobacillaceae</taxon>
        <taxon>Latilactobacillus</taxon>
    </lineage>
</organism>
<sequence length="293" mass="31290">MDGGEETMQKFFSNKKLIVLLVTLIVCMGLVAMSVGLRNSKKAPNFVRQFGNDVVGITNQVVSVPANGIGHGVDALTDLVNTYQENKDLKAQLDDLAQTKVQTQTLKEENASLKKELKLKGTLTDYTTVTASVLSRNPDNWQNALVINKGALAGLKKNMPVMSESGIIGRITEVNKTNSKVELVSSTSGSSNGFAAVVDTKDGKQVNGIMTGYNADRKQLKLGQIKTDTNIAKGDKVITSGLGGLTPKGLYIGKVASVKKDDYGLALTVYVTPAADLNNLTVVTVIKRTIEGE</sequence>
<dbReference type="PIRSF" id="PIRSF038471">
    <property type="entry name" value="MreC"/>
    <property type="match status" value="1"/>
</dbReference>
<dbReference type="STRING" id="1423747.FC69_GL001336"/>
<dbReference type="PATRIC" id="fig|1423747.3.peg.1362"/>
<comment type="caution">
    <text evidence="9">The sequence shown here is derived from an EMBL/GenBank/DDBJ whole genome shotgun (WGS) entry which is preliminary data.</text>
</comment>
<evidence type="ECO:0000256" key="3">
    <source>
        <dbReference type="ARBA" id="ARBA00022960"/>
    </source>
</evidence>
<name>A0A0R1RZW3_9LACO</name>
<dbReference type="InterPro" id="IPR007221">
    <property type="entry name" value="MreC"/>
</dbReference>
<protein>
    <recommendedName>
        <fullName evidence="2 5">Cell shape-determining protein MreC</fullName>
    </recommendedName>
    <alternativeName>
        <fullName evidence="4 5">Cell shape protein MreC</fullName>
    </alternativeName>
</protein>
<dbReference type="Pfam" id="PF04085">
    <property type="entry name" value="MreC"/>
    <property type="match status" value="1"/>
</dbReference>
<feature type="coiled-coil region" evidence="6">
    <location>
        <begin position="79"/>
        <end position="116"/>
    </location>
</feature>
<evidence type="ECO:0000259" key="8">
    <source>
        <dbReference type="Pfam" id="PF04085"/>
    </source>
</evidence>
<evidence type="ECO:0000256" key="1">
    <source>
        <dbReference type="ARBA" id="ARBA00009369"/>
    </source>
</evidence>
<evidence type="ECO:0000313" key="10">
    <source>
        <dbReference type="Proteomes" id="UP000051264"/>
    </source>
</evidence>
<comment type="similarity">
    <text evidence="1 5">Belongs to the MreC family.</text>
</comment>
<dbReference type="Gene3D" id="2.40.10.350">
    <property type="entry name" value="Rod shape-determining protein MreC, domain 2"/>
    <property type="match status" value="1"/>
</dbReference>
<keyword evidence="6" id="KW-0175">Coiled coil</keyword>
<dbReference type="GO" id="GO:0008360">
    <property type="term" value="P:regulation of cell shape"/>
    <property type="evidence" value="ECO:0007669"/>
    <property type="project" value="UniProtKB-KW"/>
</dbReference>
<dbReference type="PANTHER" id="PTHR34138">
    <property type="entry name" value="CELL SHAPE-DETERMINING PROTEIN MREC"/>
    <property type="match status" value="1"/>
</dbReference>
<dbReference type="InterPro" id="IPR042175">
    <property type="entry name" value="Cell/Rod_MreC_2"/>
</dbReference>
<gene>
    <name evidence="9" type="ORF">FC69_GL001336</name>
</gene>
<keyword evidence="7" id="KW-0472">Membrane</keyword>
<comment type="function">
    <text evidence="5">Involved in formation and maintenance of cell shape.</text>
</comment>
<dbReference type="AlphaFoldDB" id="A0A0R1RZW3"/>
<reference evidence="9 10" key="1">
    <citation type="journal article" date="2015" name="Genome Announc.">
        <title>Expanding the biotechnology potential of lactobacilli through comparative genomics of 213 strains and associated genera.</title>
        <authorList>
            <person name="Sun Z."/>
            <person name="Harris H.M."/>
            <person name="McCann A."/>
            <person name="Guo C."/>
            <person name="Argimon S."/>
            <person name="Zhang W."/>
            <person name="Yang X."/>
            <person name="Jeffery I.B."/>
            <person name="Cooney J.C."/>
            <person name="Kagawa T.F."/>
            <person name="Liu W."/>
            <person name="Song Y."/>
            <person name="Salvetti E."/>
            <person name="Wrobel A."/>
            <person name="Rasinkangas P."/>
            <person name="Parkhill J."/>
            <person name="Rea M.C."/>
            <person name="O'Sullivan O."/>
            <person name="Ritari J."/>
            <person name="Douillard F.P."/>
            <person name="Paul Ross R."/>
            <person name="Yang R."/>
            <person name="Briner A.E."/>
            <person name="Felis G.E."/>
            <person name="de Vos W.M."/>
            <person name="Barrangou R."/>
            <person name="Klaenhammer T.R."/>
            <person name="Caufield P.W."/>
            <person name="Cui Y."/>
            <person name="Zhang H."/>
            <person name="O'Toole P.W."/>
        </authorList>
    </citation>
    <scope>NUCLEOTIDE SEQUENCE [LARGE SCALE GENOMIC DNA]</scope>
    <source>
        <strain evidence="9 10">DSM 14340</strain>
    </source>
</reference>
<dbReference type="InterPro" id="IPR042177">
    <property type="entry name" value="Cell/Rod_1"/>
</dbReference>
<evidence type="ECO:0000256" key="4">
    <source>
        <dbReference type="ARBA" id="ARBA00032089"/>
    </source>
</evidence>
<evidence type="ECO:0000256" key="6">
    <source>
        <dbReference type="SAM" id="Coils"/>
    </source>
</evidence>
<feature type="transmembrane region" description="Helical" evidence="7">
    <location>
        <begin position="17"/>
        <end position="37"/>
    </location>
</feature>
<dbReference type="eggNOG" id="COG1792">
    <property type="taxonomic scope" value="Bacteria"/>
</dbReference>
<evidence type="ECO:0000256" key="5">
    <source>
        <dbReference type="PIRNR" id="PIRNR038471"/>
    </source>
</evidence>
<dbReference type="InterPro" id="IPR055342">
    <property type="entry name" value="MreC_beta-barrel_core"/>
</dbReference>
<dbReference type="NCBIfam" id="TIGR00219">
    <property type="entry name" value="mreC"/>
    <property type="match status" value="1"/>
</dbReference>
<keyword evidence="7" id="KW-1133">Transmembrane helix</keyword>
<feature type="domain" description="Rod shape-determining protein MreC beta-barrel core" evidence="8">
    <location>
        <begin position="133"/>
        <end position="287"/>
    </location>
</feature>
<evidence type="ECO:0000256" key="7">
    <source>
        <dbReference type="SAM" id="Phobius"/>
    </source>
</evidence>
<evidence type="ECO:0000313" key="9">
    <source>
        <dbReference type="EMBL" id="KRL61870.1"/>
    </source>
</evidence>
<accession>A0A0R1RZW3</accession>
<proteinExistence type="inferred from homology"/>
<dbReference type="Proteomes" id="UP000051264">
    <property type="component" value="Unassembled WGS sequence"/>
</dbReference>
<dbReference type="GO" id="GO:0005886">
    <property type="term" value="C:plasma membrane"/>
    <property type="evidence" value="ECO:0007669"/>
    <property type="project" value="TreeGrafter"/>
</dbReference>
<dbReference type="EMBL" id="AZEX01000003">
    <property type="protein sequence ID" value="KRL61870.1"/>
    <property type="molecule type" value="Genomic_DNA"/>
</dbReference>